<dbReference type="EMBL" id="JAVAIL010000003">
    <property type="protein sequence ID" value="MDP4539897.1"/>
    <property type="molecule type" value="Genomic_DNA"/>
</dbReference>
<keyword evidence="13" id="KW-0732">Signal</keyword>
<comment type="subcellular location">
    <subcellularLocation>
        <location evidence="1 11">Cell outer membrane</location>
        <topology evidence="1 11">Multi-pass membrane protein</topology>
    </subcellularLocation>
</comment>
<keyword evidence="10 11" id="KW-0998">Cell outer membrane</keyword>
<keyword evidence="5 11" id="KW-0812">Transmembrane</keyword>
<evidence type="ECO:0000256" key="6">
    <source>
        <dbReference type="ARBA" id="ARBA00023004"/>
    </source>
</evidence>
<reference evidence="16 17" key="1">
    <citation type="submission" date="2023-08" db="EMBL/GenBank/DDBJ databases">
        <title>genomic of DY56.</title>
        <authorList>
            <person name="Wang Y."/>
        </authorList>
    </citation>
    <scope>NUCLEOTIDE SEQUENCE [LARGE SCALE GENOMIC DNA]</scope>
    <source>
        <strain evidence="16 17">DY56-A-20</strain>
    </source>
</reference>
<dbReference type="PROSITE" id="PS52016">
    <property type="entry name" value="TONB_DEPENDENT_REC_3"/>
    <property type="match status" value="1"/>
</dbReference>
<dbReference type="InterPro" id="IPR039426">
    <property type="entry name" value="TonB-dep_rcpt-like"/>
</dbReference>
<proteinExistence type="inferred from homology"/>
<evidence type="ECO:0000256" key="2">
    <source>
        <dbReference type="ARBA" id="ARBA00022448"/>
    </source>
</evidence>
<feature type="signal peptide" evidence="13">
    <location>
        <begin position="1"/>
        <end position="27"/>
    </location>
</feature>
<keyword evidence="17" id="KW-1185">Reference proteome</keyword>
<evidence type="ECO:0000313" key="17">
    <source>
        <dbReference type="Proteomes" id="UP001235664"/>
    </source>
</evidence>
<evidence type="ECO:0000256" key="12">
    <source>
        <dbReference type="RuleBase" id="RU003357"/>
    </source>
</evidence>
<evidence type="ECO:0000256" key="1">
    <source>
        <dbReference type="ARBA" id="ARBA00004571"/>
    </source>
</evidence>
<keyword evidence="2 11" id="KW-0813">Transport</keyword>
<evidence type="ECO:0000256" key="3">
    <source>
        <dbReference type="ARBA" id="ARBA00022452"/>
    </source>
</evidence>
<accession>A0ABT9H995</accession>
<comment type="similarity">
    <text evidence="11 12">Belongs to the TonB-dependent receptor family.</text>
</comment>
<dbReference type="InterPro" id="IPR012910">
    <property type="entry name" value="Plug_dom"/>
</dbReference>
<dbReference type="InterPro" id="IPR036942">
    <property type="entry name" value="Beta-barrel_TonB_sf"/>
</dbReference>
<evidence type="ECO:0000259" key="14">
    <source>
        <dbReference type="Pfam" id="PF00593"/>
    </source>
</evidence>
<dbReference type="Pfam" id="PF07715">
    <property type="entry name" value="Plug"/>
    <property type="match status" value="1"/>
</dbReference>
<dbReference type="PANTHER" id="PTHR32552:SF81">
    <property type="entry name" value="TONB-DEPENDENT OUTER MEMBRANE RECEPTOR"/>
    <property type="match status" value="1"/>
</dbReference>
<evidence type="ECO:0000256" key="13">
    <source>
        <dbReference type="SAM" id="SignalP"/>
    </source>
</evidence>
<dbReference type="Gene3D" id="2.40.170.20">
    <property type="entry name" value="TonB-dependent receptor, beta-barrel domain"/>
    <property type="match status" value="2"/>
</dbReference>
<evidence type="ECO:0000256" key="7">
    <source>
        <dbReference type="ARBA" id="ARBA00023065"/>
    </source>
</evidence>
<gene>
    <name evidence="16" type="ORF">Q9K01_09700</name>
</gene>
<evidence type="ECO:0000256" key="10">
    <source>
        <dbReference type="ARBA" id="ARBA00023237"/>
    </source>
</evidence>
<keyword evidence="16" id="KW-0675">Receptor</keyword>
<evidence type="ECO:0000256" key="5">
    <source>
        <dbReference type="ARBA" id="ARBA00022692"/>
    </source>
</evidence>
<dbReference type="Pfam" id="PF00593">
    <property type="entry name" value="TonB_dep_Rec_b-barrel"/>
    <property type="match status" value="1"/>
</dbReference>
<evidence type="ECO:0000259" key="15">
    <source>
        <dbReference type="Pfam" id="PF07715"/>
    </source>
</evidence>
<keyword evidence="4" id="KW-0410">Iron transport</keyword>
<keyword evidence="3 11" id="KW-1134">Transmembrane beta strand</keyword>
<keyword evidence="7" id="KW-0406">Ion transport</keyword>
<keyword evidence="8 12" id="KW-0798">TonB box</keyword>
<feature type="domain" description="TonB-dependent receptor-like beta-barrel" evidence="14">
    <location>
        <begin position="268"/>
        <end position="742"/>
    </location>
</feature>
<name>A0ABT9H995_9SPHN</name>
<feature type="chain" id="PRO_5046038250" evidence="13">
    <location>
        <begin position="28"/>
        <end position="780"/>
    </location>
</feature>
<feature type="domain" description="TonB-dependent receptor plug" evidence="15">
    <location>
        <begin position="57"/>
        <end position="162"/>
    </location>
</feature>
<evidence type="ECO:0000313" key="16">
    <source>
        <dbReference type="EMBL" id="MDP4539897.1"/>
    </source>
</evidence>
<evidence type="ECO:0000256" key="4">
    <source>
        <dbReference type="ARBA" id="ARBA00022496"/>
    </source>
</evidence>
<comment type="caution">
    <text evidence="16">The sequence shown here is derived from an EMBL/GenBank/DDBJ whole genome shotgun (WGS) entry which is preliminary data.</text>
</comment>
<dbReference type="Proteomes" id="UP001235664">
    <property type="component" value="Unassembled WGS sequence"/>
</dbReference>
<dbReference type="RefSeq" id="WP_305930047.1">
    <property type="nucleotide sequence ID" value="NZ_JAVAIL010000003.1"/>
</dbReference>
<organism evidence="16 17">
    <name type="scientific">Qipengyuania benthica</name>
    <dbReference type="NCBI Taxonomy" id="3067651"/>
    <lineage>
        <taxon>Bacteria</taxon>
        <taxon>Pseudomonadati</taxon>
        <taxon>Pseudomonadota</taxon>
        <taxon>Alphaproteobacteria</taxon>
        <taxon>Sphingomonadales</taxon>
        <taxon>Erythrobacteraceae</taxon>
        <taxon>Qipengyuania</taxon>
    </lineage>
</organism>
<dbReference type="PANTHER" id="PTHR32552">
    <property type="entry name" value="FERRICHROME IRON RECEPTOR-RELATED"/>
    <property type="match status" value="1"/>
</dbReference>
<keyword evidence="6" id="KW-0408">Iron</keyword>
<evidence type="ECO:0000256" key="8">
    <source>
        <dbReference type="ARBA" id="ARBA00023077"/>
    </source>
</evidence>
<keyword evidence="9 11" id="KW-0472">Membrane</keyword>
<sequence length="780" mass="83609">MLARRSAFAFFVATTALVPFAPAFAQAAAQPDGPAEDAAIRGNEIIVTAQKIEQRAVDVPITISALTGERISELGVTDLDELSNYVPGLNIQEQSANNPGIVIRGITSDSGSSQQGPRVTLYYNGVDISRSRGSYQAIYDLDRVEVIKGPQATLFGTASAVGAISLVSARPREGFSAELTGGYGNYDQTLLSGYVNAGSDVLAGRIAFEWRTRDGYVENLAPSQEEELYSQDNLGVRGSLRFTPNSDLTVDLIGTFDRQRNGGTPFISGRFATPAGPADPFGDAFLGGSPYSEAALGNSQLGLEREIYDVNLTAEYAFGDSWTFTTVNGYREFDSAEVFDADGGPAPFLEFAEIADGWQFSHEGRFSYVDRSWRAAFGWNFFTEDGRQNVPFSTEEGTFLQCLTSLATPRPLIPGIPCVGPDGSVPASLVTALATRGAATAIPYTSAFENRGDNDSYSVFADVTWLPTDRLELTAGARLLIEERRSAYTTDVPDSVLSGAPLIPGQIDTNGQVFTADRSFSAVLPRFNVLYRLNDDFNVFATASKGRRSPVVQLSAARAGGVAVPNLQVVPEETVWNYEGGLKFGTGIVSGSLGVYYQKYDGFQISVIQDDGSSRTESAGTASNLGVEAELAVDPTDWLSVFGNVGYIDGGIDEGNDFAPQFAGARFRLQPEWQAAAGFTIDAPLGGGIRFFATPSITYRSRIFFEVPNDPLISQGPVTLINARAGLSFADDRLEVAGFIRNATDEDYLLDAGNTGGAFGIPTFIPAEPRFYGIQITGRI</sequence>
<evidence type="ECO:0000256" key="11">
    <source>
        <dbReference type="PROSITE-ProRule" id="PRU01360"/>
    </source>
</evidence>
<evidence type="ECO:0000256" key="9">
    <source>
        <dbReference type="ARBA" id="ARBA00023136"/>
    </source>
</evidence>
<dbReference type="SUPFAM" id="SSF56935">
    <property type="entry name" value="Porins"/>
    <property type="match status" value="1"/>
</dbReference>
<dbReference type="InterPro" id="IPR000531">
    <property type="entry name" value="Beta-barrel_TonB"/>
</dbReference>
<protein>
    <submittedName>
        <fullName evidence="16">TonB-dependent receptor</fullName>
    </submittedName>
</protein>